<dbReference type="InterPro" id="IPR020845">
    <property type="entry name" value="AMP-binding_CS"/>
</dbReference>
<dbReference type="PANTHER" id="PTHR43767:SF8">
    <property type="entry name" value="LONG-CHAIN-FATTY-ACID--COA LIGASE"/>
    <property type="match status" value="1"/>
</dbReference>
<dbReference type="Gene3D" id="3.40.50.12780">
    <property type="entry name" value="N-terminal domain of ligase-like"/>
    <property type="match status" value="1"/>
</dbReference>
<dbReference type="InterPro" id="IPR000873">
    <property type="entry name" value="AMP-dep_synth/lig_dom"/>
</dbReference>
<sequence length="466" mass="50085">MSAVFDPSQNALSQDLASPEADVFALVAGASRRALAFGADGIVERARFEREVRALAAALPQAQHAVNLCENRYRFLVALCAVALRRQTNLLPSSRAPAVVEDVLARYPDSYCIGDEALDPAPPRYLQLPPTLAEQDGEPLQVDARALLAIGFTSGSTGQPKPNPKTWQAFRTSTAQNLAALGDLLRDDEVTFLVATVPPQHMYGMEMSVLLPLLGPVAVHAQRPFFPGDVARALSDAPTPPLLVTTPVHLRALVESGIELPALAGIVSATAPLPAELAQLAEARYRCEVREVFGSTETCVFARRRTARESAWTPLPGVRVCPQPDGTAIHAPHLPEPVVLADLMEVEADGRFVLRGRSADLLEIAGKRASLGDLTRKLLAIDGVVDGVVFQLDAADAFGVRRIAALVVAPTLSEPQILHALRQSIDPVFLPRPLRRVNALPRNETGKLPRHALEAMLHADTDSSVE</sequence>
<dbReference type="InterPro" id="IPR042099">
    <property type="entry name" value="ANL_N_sf"/>
</dbReference>
<dbReference type="InterPro" id="IPR050237">
    <property type="entry name" value="ATP-dep_AMP-bd_enzyme"/>
</dbReference>
<dbReference type="PANTHER" id="PTHR43767">
    <property type="entry name" value="LONG-CHAIN-FATTY-ACID--COA LIGASE"/>
    <property type="match status" value="1"/>
</dbReference>
<dbReference type="GO" id="GO:0016874">
    <property type="term" value="F:ligase activity"/>
    <property type="evidence" value="ECO:0007669"/>
    <property type="project" value="UniProtKB-KW"/>
</dbReference>
<dbReference type="PROSITE" id="PS00455">
    <property type="entry name" value="AMP_BINDING"/>
    <property type="match status" value="1"/>
</dbReference>
<dbReference type="Pfam" id="PF00501">
    <property type="entry name" value="AMP-binding"/>
    <property type="match status" value="1"/>
</dbReference>
<comment type="caution">
    <text evidence="3">The sequence shown here is derived from an EMBL/GenBank/DDBJ whole genome shotgun (WGS) entry which is preliminary data.</text>
</comment>
<dbReference type="AlphaFoldDB" id="A0A120AHA9"/>
<protein>
    <submittedName>
        <fullName evidence="3">Acyl-CoA synthetase</fullName>
    </submittedName>
</protein>
<evidence type="ECO:0000259" key="2">
    <source>
        <dbReference type="Pfam" id="PF00501"/>
    </source>
</evidence>
<reference evidence="3 4" key="1">
    <citation type="journal article" date="2014" name="Genome Announc.">
        <title>Draft Genome Sequence of Lysobacter capsici AZ78, a Bacterium Antagonistic to Plant-Pathogenic Oomycetes.</title>
        <authorList>
            <person name="Puopolo G."/>
            <person name="Sonego P."/>
            <person name="Engelen K."/>
            <person name="Pertot I."/>
        </authorList>
    </citation>
    <scope>NUCLEOTIDE SEQUENCE [LARGE SCALE GENOMIC DNA]</scope>
    <source>
        <strain evidence="3 4">AZ78</strain>
    </source>
</reference>
<evidence type="ECO:0000313" key="3">
    <source>
        <dbReference type="EMBL" id="KWS05872.1"/>
    </source>
</evidence>
<dbReference type="InterPro" id="IPR045851">
    <property type="entry name" value="AMP-bd_C_sf"/>
</dbReference>
<dbReference type="SUPFAM" id="SSF56801">
    <property type="entry name" value="Acetyl-CoA synthetase-like"/>
    <property type="match status" value="1"/>
</dbReference>
<accession>A0A120AHA9</accession>
<gene>
    <name evidence="3" type="ORF">AZ78_3426</name>
</gene>
<dbReference type="Gene3D" id="3.30.300.30">
    <property type="match status" value="1"/>
</dbReference>
<evidence type="ECO:0000313" key="4">
    <source>
        <dbReference type="Proteomes" id="UP000023435"/>
    </source>
</evidence>
<proteinExistence type="predicted"/>
<dbReference type="Proteomes" id="UP000023435">
    <property type="component" value="Unassembled WGS sequence"/>
</dbReference>
<dbReference type="RefSeq" id="WP_082723687.1">
    <property type="nucleotide sequence ID" value="NZ_JAJA02000001.1"/>
</dbReference>
<evidence type="ECO:0000256" key="1">
    <source>
        <dbReference type="ARBA" id="ARBA00022598"/>
    </source>
</evidence>
<organism evidence="3 4">
    <name type="scientific">Lysobacter capsici AZ78</name>
    <dbReference type="NCBI Taxonomy" id="1444315"/>
    <lineage>
        <taxon>Bacteria</taxon>
        <taxon>Pseudomonadati</taxon>
        <taxon>Pseudomonadota</taxon>
        <taxon>Gammaproteobacteria</taxon>
        <taxon>Lysobacterales</taxon>
        <taxon>Lysobacteraceae</taxon>
        <taxon>Lysobacter</taxon>
    </lineage>
</organism>
<keyword evidence="1" id="KW-0436">Ligase</keyword>
<feature type="domain" description="AMP-dependent synthetase/ligase" evidence="2">
    <location>
        <begin position="127"/>
        <end position="316"/>
    </location>
</feature>
<dbReference type="OrthoDB" id="9787658at2"/>
<keyword evidence="4" id="KW-1185">Reference proteome</keyword>
<name>A0A120AHA9_9GAMM</name>
<dbReference type="EMBL" id="JAJA02000001">
    <property type="protein sequence ID" value="KWS05872.1"/>
    <property type="molecule type" value="Genomic_DNA"/>
</dbReference>